<evidence type="ECO:0000256" key="3">
    <source>
        <dbReference type="PROSITE-ProRule" id="PRU00023"/>
    </source>
</evidence>
<evidence type="ECO:0000313" key="5">
    <source>
        <dbReference type="Proteomes" id="UP000676194"/>
    </source>
</evidence>
<dbReference type="Proteomes" id="UP000676194">
    <property type="component" value="Chromosome"/>
</dbReference>
<proteinExistence type="predicted"/>
<dbReference type="InterPro" id="IPR002110">
    <property type="entry name" value="Ankyrin_rpt"/>
</dbReference>
<keyword evidence="2 3" id="KW-0040">ANK repeat</keyword>
<sequence>MAVQVQAAMILAEHGGDLNAVACYRGIVDATPLFCACWTSENLALVRWLLGHGAAATNQCLPAALGHLQRHRRAAYDIAESLLAYGLAIDYISGTGRTLLQAFAHQGVHRTVAWLIAHGADVNAQSSSGRTAVHYAAERNTGPKTLKLLVDAGADLVARDSAGRTPLEIAKLNEKPRLVEWIASRVRVKRR</sequence>
<dbReference type="SMART" id="SM00248">
    <property type="entry name" value="ANK"/>
    <property type="match status" value="4"/>
</dbReference>
<dbReference type="AlphaFoldDB" id="A0A8E6B9U0"/>
<dbReference type="EMBL" id="CP074694">
    <property type="protein sequence ID" value="QVL34022.1"/>
    <property type="molecule type" value="Genomic_DNA"/>
</dbReference>
<evidence type="ECO:0000256" key="2">
    <source>
        <dbReference type="ARBA" id="ARBA00023043"/>
    </source>
</evidence>
<organism evidence="4 5">
    <name type="scientific">Telmatocola sphagniphila</name>
    <dbReference type="NCBI Taxonomy" id="1123043"/>
    <lineage>
        <taxon>Bacteria</taxon>
        <taxon>Pseudomonadati</taxon>
        <taxon>Planctomycetota</taxon>
        <taxon>Planctomycetia</taxon>
        <taxon>Gemmatales</taxon>
        <taxon>Gemmataceae</taxon>
    </lineage>
</organism>
<feature type="repeat" description="ANK" evidence="3">
    <location>
        <begin position="128"/>
        <end position="161"/>
    </location>
</feature>
<dbReference type="PROSITE" id="PS50088">
    <property type="entry name" value="ANK_REPEAT"/>
    <property type="match status" value="2"/>
</dbReference>
<dbReference type="Pfam" id="PF12796">
    <property type="entry name" value="Ank_2"/>
    <property type="match status" value="1"/>
</dbReference>
<feature type="repeat" description="ANK" evidence="3">
    <location>
        <begin position="95"/>
        <end position="127"/>
    </location>
</feature>
<dbReference type="Gene3D" id="1.25.40.20">
    <property type="entry name" value="Ankyrin repeat-containing domain"/>
    <property type="match status" value="1"/>
</dbReference>
<dbReference type="RefSeq" id="WP_213498997.1">
    <property type="nucleotide sequence ID" value="NZ_CP074694.1"/>
</dbReference>
<dbReference type="SUPFAM" id="SSF48403">
    <property type="entry name" value="Ankyrin repeat"/>
    <property type="match status" value="1"/>
</dbReference>
<reference evidence="4" key="1">
    <citation type="submission" date="2021-05" db="EMBL/GenBank/DDBJ databases">
        <title>Complete genome sequence of the cellulolytic planctomycete Telmatocola sphagniphila SP2T and characterization of the first cellulase from planctomycetes.</title>
        <authorList>
            <person name="Rakitin A.L."/>
            <person name="Beletsky A.V."/>
            <person name="Naumoff D.G."/>
            <person name="Kulichevskaya I.S."/>
            <person name="Mardanov A.V."/>
            <person name="Ravin N.V."/>
            <person name="Dedysh S.N."/>
        </authorList>
    </citation>
    <scope>NUCLEOTIDE SEQUENCE</scope>
    <source>
        <strain evidence="4">SP2T</strain>
    </source>
</reference>
<dbReference type="Pfam" id="PF00023">
    <property type="entry name" value="Ank"/>
    <property type="match status" value="1"/>
</dbReference>
<dbReference type="KEGG" id="tsph:KIH39_08980"/>
<name>A0A8E6B9U0_9BACT</name>
<keyword evidence="1" id="KW-0677">Repeat</keyword>
<dbReference type="PANTHER" id="PTHR24189:SF50">
    <property type="entry name" value="ANKYRIN REPEAT AND SOCS BOX PROTEIN 2"/>
    <property type="match status" value="1"/>
</dbReference>
<dbReference type="InterPro" id="IPR036770">
    <property type="entry name" value="Ankyrin_rpt-contain_sf"/>
</dbReference>
<gene>
    <name evidence="4" type="ORF">KIH39_08980</name>
</gene>
<accession>A0A8E6B9U0</accession>
<dbReference type="InterPro" id="IPR050745">
    <property type="entry name" value="Multifunctional_regulatory"/>
</dbReference>
<keyword evidence="5" id="KW-1185">Reference proteome</keyword>
<dbReference type="PROSITE" id="PS50297">
    <property type="entry name" value="ANK_REP_REGION"/>
    <property type="match status" value="1"/>
</dbReference>
<protein>
    <submittedName>
        <fullName evidence="4">Ankyrin repeat domain-containing protein</fullName>
    </submittedName>
</protein>
<evidence type="ECO:0000256" key="1">
    <source>
        <dbReference type="ARBA" id="ARBA00022737"/>
    </source>
</evidence>
<evidence type="ECO:0000313" key="4">
    <source>
        <dbReference type="EMBL" id="QVL34022.1"/>
    </source>
</evidence>
<dbReference type="PANTHER" id="PTHR24189">
    <property type="entry name" value="MYOTROPHIN"/>
    <property type="match status" value="1"/>
</dbReference>